<sequence length="59" mass="5733">MRAPPLDDRLGVGEVVEPPVTEREEVLGGVGGDGGVERGLVGGRGVAPCGAGLPVGVVA</sequence>
<protein>
    <submittedName>
        <fullName evidence="1">Uncharacterized protein</fullName>
    </submittedName>
</protein>
<proteinExistence type="predicted"/>
<organism evidence="1">
    <name type="scientific">uncultured Thermomicrobiales bacterium</name>
    <dbReference type="NCBI Taxonomy" id="1645740"/>
    <lineage>
        <taxon>Bacteria</taxon>
        <taxon>Pseudomonadati</taxon>
        <taxon>Thermomicrobiota</taxon>
        <taxon>Thermomicrobia</taxon>
        <taxon>Thermomicrobiales</taxon>
        <taxon>environmental samples</taxon>
    </lineage>
</organism>
<dbReference type="EMBL" id="CADCWL010000136">
    <property type="protein sequence ID" value="CAA9570775.1"/>
    <property type="molecule type" value="Genomic_DNA"/>
</dbReference>
<evidence type="ECO:0000313" key="1">
    <source>
        <dbReference type="EMBL" id="CAA9570775.1"/>
    </source>
</evidence>
<gene>
    <name evidence="1" type="ORF">AVDCRST_MAG19-2757</name>
</gene>
<reference evidence="1" key="1">
    <citation type="submission" date="2020-02" db="EMBL/GenBank/DDBJ databases">
        <authorList>
            <person name="Meier V. D."/>
        </authorList>
    </citation>
    <scope>NUCLEOTIDE SEQUENCE</scope>
    <source>
        <strain evidence="1">AVDCRST_MAG19</strain>
    </source>
</reference>
<dbReference type="AlphaFoldDB" id="A0A6J4V7Z6"/>
<accession>A0A6J4V7Z6</accession>
<name>A0A6J4V7Z6_9BACT</name>